<dbReference type="Proteomes" id="UP001151760">
    <property type="component" value="Unassembled WGS sequence"/>
</dbReference>
<evidence type="ECO:0000313" key="2">
    <source>
        <dbReference type="Proteomes" id="UP001151760"/>
    </source>
</evidence>
<name>A0ABQ5GRY1_9ASTR</name>
<organism evidence="1 2">
    <name type="scientific">Tanacetum coccineum</name>
    <dbReference type="NCBI Taxonomy" id="301880"/>
    <lineage>
        <taxon>Eukaryota</taxon>
        <taxon>Viridiplantae</taxon>
        <taxon>Streptophyta</taxon>
        <taxon>Embryophyta</taxon>
        <taxon>Tracheophyta</taxon>
        <taxon>Spermatophyta</taxon>
        <taxon>Magnoliopsida</taxon>
        <taxon>eudicotyledons</taxon>
        <taxon>Gunneridae</taxon>
        <taxon>Pentapetalae</taxon>
        <taxon>asterids</taxon>
        <taxon>campanulids</taxon>
        <taxon>Asterales</taxon>
        <taxon>Asteraceae</taxon>
        <taxon>Asteroideae</taxon>
        <taxon>Anthemideae</taxon>
        <taxon>Anthemidinae</taxon>
        <taxon>Tanacetum</taxon>
    </lineage>
</organism>
<comment type="caution">
    <text evidence="1">The sequence shown here is derived from an EMBL/GenBank/DDBJ whole genome shotgun (WGS) entry which is preliminary data.</text>
</comment>
<proteinExistence type="predicted"/>
<protein>
    <submittedName>
        <fullName evidence="1">Uncharacterized protein</fullName>
    </submittedName>
</protein>
<reference evidence="1" key="2">
    <citation type="submission" date="2022-01" db="EMBL/GenBank/DDBJ databases">
        <authorList>
            <person name="Yamashiro T."/>
            <person name="Shiraishi A."/>
            <person name="Satake H."/>
            <person name="Nakayama K."/>
        </authorList>
    </citation>
    <scope>NUCLEOTIDE SEQUENCE</scope>
</reference>
<keyword evidence="2" id="KW-1185">Reference proteome</keyword>
<dbReference type="EMBL" id="BQNB010018801">
    <property type="protein sequence ID" value="GJT78426.1"/>
    <property type="molecule type" value="Genomic_DNA"/>
</dbReference>
<evidence type="ECO:0000313" key="1">
    <source>
        <dbReference type="EMBL" id="GJT78426.1"/>
    </source>
</evidence>
<gene>
    <name evidence="1" type="ORF">Tco_1045151</name>
</gene>
<accession>A0ABQ5GRY1</accession>
<sequence length="123" mass="14367">MLYVIEPNEFVSVNSMIESRDAIFDENRFSFVPIPSQWSLINGIDDIGDLDVLENIFEKVVVQKLKLRRSKRNRTPKSFGPEFQLYLIEGTRNEVSQQHSYFFNAEDDPKTSNDEMKLQDVAF</sequence>
<reference evidence="1" key="1">
    <citation type="journal article" date="2022" name="Int. J. Mol. Sci.">
        <title>Draft Genome of Tanacetum Coccineum: Genomic Comparison of Closely Related Tanacetum-Family Plants.</title>
        <authorList>
            <person name="Yamashiro T."/>
            <person name="Shiraishi A."/>
            <person name="Nakayama K."/>
            <person name="Satake H."/>
        </authorList>
    </citation>
    <scope>NUCLEOTIDE SEQUENCE</scope>
</reference>